<dbReference type="GO" id="GO:0005829">
    <property type="term" value="C:cytosol"/>
    <property type="evidence" value="ECO:0007669"/>
    <property type="project" value="TreeGrafter"/>
</dbReference>
<feature type="compositionally biased region" description="Pro residues" evidence="7">
    <location>
        <begin position="121"/>
        <end position="134"/>
    </location>
</feature>
<keyword evidence="3 6" id="KW-0833">Ubl conjugation pathway</keyword>
<dbReference type="EC" id="3.4.19.12" evidence="6"/>
<dbReference type="InParanoid" id="A0A401GI15"/>
<dbReference type="InterPro" id="IPR038765">
    <property type="entry name" value="Papain-like_cys_pep_sf"/>
</dbReference>
<dbReference type="Gene3D" id="3.90.70.10">
    <property type="entry name" value="Cysteine proteinases"/>
    <property type="match status" value="1"/>
</dbReference>
<keyword evidence="5 6" id="KW-0788">Thiol protease</keyword>
<feature type="region of interest" description="Disordered" evidence="7">
    <location>
        <begin position="621"/>
        <end position="645"/>
    </location>
</feature>
<feature type="compositionally biased region" description="Pro residues" evidence="7">
    <location>
        <begin position="150"/>
        <end position="162"/>
    </location>
</feature>
<dbReference type="SUPFAM" id="SSF54001">
    <property type="entry name" value="Cysteine proteinases"/>
    <property type="match status" value="1"/>
</dbReference>
<accession>A0A401GI15</accession>
<dbReference type="STRING" id="139825.A0A401GI15"/>
<protein>
    <recommendedName>
        <fullName evidence="6">Ubiquitin carboxyl-terminal hydrolase</fullName>
        <ecNumber evidence="6">3.4.19.12</ecNumber>
    </recommendedName>
</protein>
<dbReference type="InterPro" id="IPR001394">
    <property type="entry name" value="Peptidase_C19_UCH"/>
</dbReference>
<dbReference type="GO" id="GO:0005634">
    <property type="term" value="C:nucleus"/>
    <property type="evidence" value="ECO:0007669"/>
    <property type="project" value="TreeGrafter"/>
</dbReference>
<dbReference type="InterPro" id="IPR050164">
    <property type="entry name" value="Peptidase_C19"/>
</dbReference>
<comment type="similarity">
    <text evidence="6">Belongs to the peptidase C19 family.</text>
</comment>
<organism evidence="9 10">
    <name type="scientific">Sparassis crispa</name>
    <dbReference type="NCBI Taxonomy" id="139825"/>
    <lineage>
        <taxon>Eukaryota</taxon>
        <taxon>Fungi</taxon>
        <taxon>Dikarya</taxon>
        <taxon>Basidiomycota</taxon>
        <taxon>Agaricomycotina</taxon>
        <taxon>Agaricomycetes</taxon>
        <taxon>Polyporales</taxon>
        <taxon>Sparassidaceae</taxon>
        <taxon>Sparassis</taxon>
    </lineage>
</organism>
<keyword evidence="4 6" id="KW-0378">Hydrolase</keyword>
<dbReference type="InterPro" id="IPR018200">
    <property type="entry name" value="USP_CS"/>
</dbReference>
<dbReference type="FunCoup" id="A0A401GI15">
    <property type="interactions" value="539"/>
</dbReference>
<dbReference type="Proteomes" id="UP000287166">
    <property type="component" value="Unassembled WGS sequence"/>
</dbReference>
<dbReference type="InterPro" id="IPR028889">
    <property type="entry name" value="USP"/>
</dbReference>
<gene>
    <name evidence="9" type="ORF">SCP_0402000</name>
</gene>
<evidence type="ECO:0000256" key="6">
    <source>
        <dbReference type="RuleBase" id="RU366025"/>
    </source>
</evidence>
<comment type="caution">
    <text evidence="9">The sequence shown here is derived from an EMBL/GenBank/DDBJ whole genome shotgun (WGS) entry which is preliminary data.</text>
</comment>
<dbReference type="PANTHER" id="PTHR24006:SF687">
    <property type="entry name" value="UBIQUITIN CARBOXYL-TERMINAL HYDROLASE 10"/>
    <property type="match status" value="1"/>
</dbReference>
<evidence type="ECO:0000259" key="8">
    <source>
        <dbReference type="PROSITE" id="PS50235"/>
    </source>
</evidence>
<evidence type="ECO:0000256" key="4">
    <source>
        <dbReference type="ARBA" id="ARBA00022801"/>
    </source>
</evidence>
<feature type="domain" description="USP" evidence="8">
    <location>
        <begin position="488"/>
        <end position="865"/>
    </location>
</feature>
<feature type="compositionally biased region" description="Pro residues" evidence="7">
    <location>
        <begin position="85"/>
        <end position="102"/>
    </location>
</feature>
<dbReference type="AlphaFoldDB" id="A0A401GI15"/>
<dbReference type="GeneID" id="38778744"/>
<proteinExistence type="inferred from homology"/>
<dbReference type="GO" id="GO:0006508">
    <property type="term" value="P:proteolysis"/>
    <property type="evidence" value="ECO:0007669"/>
    <property type="project" value="UniProtKB-KW"/>
</dbReference>
<dbReference type="PROSITE" id="PS00972">
    <property type="entry name" value="USP_1"/>
    <property type="match status" value="1"/>
</dbReference>
<evidence type="ECO:0000256" key="7">
    <source>
        <dbReference type="SAM" id="MobiDB-lite"/>
    </source>
</evidence>
<reference evidence="9 10" key="1">
    <citation type="journal article" date="2018" name="Sci. Rep.">
        <title>Genome sequence of the cauliflower mushroom Sparassis crispa (Hanabiratake) and its association with beneficial usage.</title>
        <authorList>
            <person name="Kiyama R."/>
            <person name="Furutani Y."/>
            <person name="Kawaguchi K."/>
            <person name="Nakanishi T."/>
        </authorList>
    </citation>
    <scope>NUCLEOTIDE SEQUENCE [LARGE SCALE GENOMIC DNA]</scope>
</reference>
<sequence>MASPHPPYPHPGPSSYFHPPPPPQLPYNAPGPAPYYQYQVPPMNGHSPMHQPASPRLNGTGRGRFNQLHRGGVPNYPHYQAMPHMHPPPPPPPPMQSPPTSPQVPYTHPQKYSPHMSQVPYSPPYPQLNGPYPPAWSTQTLSPLPKQLSMPPPVFLPQPQPQPQAVQETQKVQAVQDEQTVQEPVASSADTSQSVSSPPRPSPSSPQPDSVQFEVDSESLSSSQSEPPKPMADTLSWVVWSRRPQDPSRAPGIIISSRAYPPEHILQDAVDLPSPPVSPQLRSLKLPLQQLALLEGTTSAAHEETDESPEPAHVASSSATETTPASLTPADTPMPGSPLSSLTSVSIAGASPSGVEKSLTPAEPQSKVVTAPSETVRAEAVSTPTSETASAKAPADAAPPASPAAPAPSAKHAPLTKSWASLLQSSGSAASSSKSRLPVSSVIGFSIPAGSTSSSPTAPGAHSHRNDVLNVLNSLPSASNIPLKITPRGLVNTGNMCFANAVLQVLVYCPPFHKLFKDLSKYLPGPVAGSQKQATPLLDATIRFMKEFAPPSVGDASSKGKEREDDDFYEPESFIPSYVYDAMKEKKRFSSMITGHQEDAEEFLGFFLDTLEEELLSLAAPPSSKARATEEHEGGPPHDDGWYEVGKRNKLVSTRTIKSTDSPITRIFGGKFRSTLRAPHQRDSVIVEDWRSLRLDIQRDQVNSITDALQHISHPQAVQISSPTRPGVVIDASQQALIESLPPVLILHLKRFHYDTNVGDVVKIGKQVAFGPDLEIGPDLIAPTRRTTHPIKYQLFGVLYHHGQSAHGGHYTLDVLHPNRDLSDRPRQAWIRIDDELVSDVRPEDVFNGMDRDDRCAYLLFYRRVGGWGPART</sequence>
<evidence type="ECO:0000313" key="9">
    <source>
        <dbReference type="EMBL" id="GBE81827.1"/>
    </source>
</evidence>
<evidence type="ECO:0000313" key="10">
    <source>
        <dbReference type="Proteomes" id="UP000287166"/>
    </source>
</evidence>
<dbReference type="OrthoDB" id="429671at2759"/>
<feature type="compositionally biased region" description="Low complexity" evidence="7">
    <location>
        <begin position="389"/>
        <end position="399"/>
    </location>
</feature>
<feature type="compositionally biased region" description="Polar residues" evidence="7">
    <location>
        <begin position="168"/>
        <end position="182"/>
    </location>
</feature>
<evidence type="ECO:0000256" key="5">
    <source>
        <dbReference type="ARBA" id="ARBA00022807"/>
    </source>
</evidence>
<dbReference type="PROSITE" id="PS00973">
    <property type="entry name" value="USP_2"/>
    <property type="match status" value="1"/>
</dbReference>
<dbReference type="Pfam" id="PF00443">
    <property type="entry name" value="UCH"/>
    <property type="match status" value="1"/>
</dbReference>
<keyword evidence="2 6" id="KW-0645">Protease</keyword>
<dbReference type="PROSITE" id="PS50235">
    <property type="entry name" value="USP_3"/>
    <property type="match status" value="1"/>
</dbReference>
<dbReference type="RefSeq" id="XP_027612740.1">
    <property type="nucleotide sequence ID" value="XM_027756939.1"/>
</dbReference>
<feature type="compositionally biased region" description="Pro residues" evidence="7">
    <location>
        <begin position="1"/>
        <end position="33"/>
    </location>
</feature>
<evidence type="ECO:0000256" key="1">
    <source>
        <dbReference type="ARBA" id="ARBA00000707"/>
    </source>
</evidence>
<dbReference type="GO" id="GO:0004843">
    <property type="term" value="F:cysteine-type deubiquitinase activity"/>
    <property type="evidence" value="ECO:0007669"/>
    <property type="project" value="UniProtKB-UniRule"/>
</dbReference>
<feature type="compositionally biased region" description="Low complexity" evidence="7">
    <location>
        <begin position="207"/>
        <end position="226"/>
    </location>
</feature>
<dbReference type="EMBL" id="BFAD01000004">
    <property type="protein sequence ID" value="GBE81827.1"/>
    <property type="molecule type" value="Genomic_DNA"/>
</dbReference>
<evidence type="ECO:0000256" key="2">
    <source>
        <dbReference type="ARBA" id="ARBA00022670"/>
    </source>
</evidence>
<evidence type="ECO:0000256" key="3">
    <source>
        <dbReference type="ARBA" id="ARBA00022786"/>
    </source>
</evidence>
<dbReference type="PANTHER" id="PTHR24006">
    <property type="entry name" value="UBIQUITIN CARBOXYL-TERMINAL HYDROLASE"/>
    <property type="match status" value="1"/>
</dbReference>
<name>A0A401GI15_9APHY</name>
<feature type="compositionally biased region" description="Low complexity" evidence="7">
    <location>
        <begin position="185"/>
        <end position="197"/>
    </location>
</feature>
<comment type="catalytic activity">
    <reaction evidence="1 6">
        <text>Thiol-dependent hydrolysis of ester, thioester, amide, peptide and isopeptide bonds formed by the C-terminal Gly of ubiquitin (a 76-residue protein attached to proteins as an intracellular targeting signal).</text>
        <dbReference type="EC" id="3.4.19.12"/>
    </reaction>
</comment>
<feature type="region of interest" description="Disordered" evidence="7">
    <location>
        <begin position="295"/>
        <end position="412"/>
    </location>
</feature>
<feature type="region of interest" description="Disordered" evidence="7">
    <location>
        <begin position="1"/>
        <end position="231"/>
    </location>
</feature>
<feature type="compositionally biased region" description="Basic and acidic residues" evidence="7">
    <location>
        <begin position="627"/>
        <end position="645"/>
    </location>
</feature>
<keyword evidence="10" id="KW-1185">Reference proteome</keyword>
<dbReference type="CDD" id="cd02257">
    <property type="entry name" value="Peptidase_C19"/>
    <property type="match status" value="1"/>
</dbReference>
<dbReference type="GO" id="GO:0016579">
    <property type="term" value="P:protein deubiquitination"/>
    <property type="evidence" value="ECO:0007669"/>
    <property type="project" value="InterPro"/>
</dbReference>
<feature type="compositionally biased region" description="Low complexity" evidence="7">
    <location>
        <begin position="315"/>
        <end position="330"/>
    </location>
</feature>